<dbReference type="SUPFAM" id="SSF110849">
    <property type="entry name" value="ParB/Sulfiredoxin"/>
    <property type="match status" value="1"/>
</dbReference>
<sequence length="472" mass="52395">MFHHDYPVDQLRPAPYNPRRLDEAAFLALQRAIRALGMLKPIIVADNGTIIAGHQRTRALQAIGQSTAPAYVITGINTTDEIRFNQLHNGTDLDTGDEQVTLPPSTMLGYVDVDPRLVSGALRSAGATLRHAMCSLLTLYGPWGGVVATQSGTCLSGAQYALACKLVNMPIRVYYVADQEAMRVRAIFGKQYGTFSYDHLPKTTYAQTFAQMYRVRTDQDGAPRGVRAPNYDRVYIPNFRDGERILDFGCGQGDYVRLLQAQGVRIWGIEFYYRIGDRLNTRATHQMIDSLIATLREHGRFDTVICEFVLNSTDSIAAEQAVMGCLNAFCKPGGRIYASGRSREGVSIMLGTTADTQESGVVFLDAEGYSGKLLKGHWFYQKYHTKTQCHALGQHYLGPNHRVWDPVGMPSCFLLSGLKEVELADTEAAAALAFEFDLMWPHGRSVQREAEVLDAWRVAVARERERDGGAQP</sequence>
<dbReference type="Gene3D" id="3.90.1530.10">
    <property type="entry name" value="Conserved hypothetical protein from pyrococcus furiosus pfu- 392566-001, ParB domain"/>
    <property type="match status" value="1"/>
</dbReference>
<comment type="caution">
    <text evidence="2">The sequence shown here is derived from an EMBL/GenBank/DDBJ whole genome shotgun (WGS) entry which is preliminary data.</text>
</comment>
<dbReference type="Pfam" id="PF13489">
    <property type="entry name" value="Methyltransf_23"/>
    <property type="match status" value="1"/>
</dbReference>
<dbReference type="Pfam" id="PF02195">
    <property type="entry name" value="ParB_N"/>
    <property type="match status" value="1"/>
</dbReference>
<dbReference type="Gene3D" id="3.40.50.150">
    <property type="entry name" value="Vaccinia Virus protein VP39"/>
    <property type="match status" value="1"/>
</dbReference>
<dbReference type="GO" id="GO:0008168">
    <property type="term" value="F:methyltransferase activity"/>
    <property type="evidence" value="ECO:0007669"/>
    <property type="project" value="UniProtKB-KW"/>
</dbReference>
<dbReference type="InterPro" id="IPR029063">
    <property type="entry name" value="SAM-dependent_MTases_sf"/>
</dbReference>
<dbReference type="InterPro" id="IPR050336">
    <property type="entry name" value="Chromosome_partition/occlusion"/>
</dbReference>
<dbReference type="GO" id="GO:0005694">
    <property type="term" value="C:chromosome"/>
    <property type="evidence" value="ECO:0007669"/>
    <property type="project" value="TreeGrafter"/>
</dbReference>
<feature type="domain" description="ParB-like N-terminal" evidence="1">
    <location>
        <begin position="4"/>
        <end position="90"/>
    </location>
</feature>
<evidence type="ECO:0000259" key="1">
    <source>
        <dbReference type="SMART" id="SM00470"/>
    </source>
</evidence>
<dbReference type="AlphaFoldDB" id="A0A426U4C1"/>
<dbReference type="InterPro" id="IPR036086">
    <property type="entry name" value="ParB/Sulfiredoxin_sf"/>
</dbReference>
<dbReference type="SMART" id="SM00470">
    <property type="entry name" value="ParB"/>
    <property type="match status" value="1"/>
</dbReference>
<name>A0A426U4C1_9CHLR</name>
<evidence type="ECO:0000313" key="2">
    <source>
        <dbReference type="EMBL" id="RRR74739.1"/>
    </source>
</evidence>
<dbReference type="GO" id="GO:0032259">
    <property type="term" value="P:methylation"/>
    <property type="evidence" value="ECO:0007669"/>
    <property type="project" value="UniProtKB-KW"/>
</dbReference>
<accession>A0A426U4C1</accession>
<dbReference type="GO" id="GO:0045881">
    <property type="term" value="P:positive regulation of sporulation resulting in formation of a cellular spore"/>
    <property type="evidence" value="ECO:0007669"/>
    <property type="project" value="TreeGrafter"/>
</dbReference>
<proteinExistence type="predicted"/>
<gene>
    <name evidence="2" type="ORF">EI684_06390</name>
</gene>
<protein>
    <submittedName>
        <fullName evidence="2">Methyltransferase domain-containing protein</fullName>
    </submittedName>
</protein>
<dbReference type="InterPro" id="IPR003115">
    <property type="entry name" value="ParB_N"/>
</dbReference>
<dbReference type="CDD" id="cd02440">
    <property type="entry name" value="AdoMet_MTases"/>
    <property type="match status" value="1"/>
</dbReference>
<dbReference type="Proteomes" id="UP000280307">
    <property type="component" value="Unassembled WGS sequence"/>
</dbReference>
<dbReference type="SUPFAM" id="SSF53335">
    <property type="entry name" value="S-adenosyl-L-methionine-dependent methyltransferases"/>
    <property type="match status" value="1"/>
</dbReference>
<dbReference type="PANTHER" id="PTHR33375:SF1">
    <property type="entry name" value="CHROMOSOME-PARTITIONING PROTEIN PARB-RELATED"/>
    <property type="match status" value="1"/>
</dbReference>
<reference evidence="2 3" key="1">
    <citation type="submission" date="2018-12" db="EMBL/GenBank/DDBJ databases">
        <title>Genome Sequence of Candidatus Viridilinea halotolerans isolated from saline sulfide-rich spring.</title>
        <authorList>
            <person name="Grouzdev D.S."/>
            <person name="Burganskaya E.I."/>
            <person name="Krutkina M.S."/>
            <person name="Sukhacheva M.V."/>
            <person name="Gorlenko V.M."/>
        </authorList>
    </citation>
    <scope>NUCLEOTIDE SEQUENCE [LARGE SCALE GENOMIC DNA]</scope>
    <source>
        <strain evidence="2">Chok-6</strain>
    </source>
</reference>
<organism evidence="2 3">
    <name type="scientific">Candidatus Viridilinea halotolerans</name>
    <dbReference type="NCBI Taxonomy" id="2491704"/>
    <lineage>
        <taxon>Bacteria</taxon>
        <taxon>Bacillati</taxon>
        <taxon>Chloroflexota</taxon>
        <taxon>Chloroflexia</taxon>
        <taxon>Chloroflexales</taxon>
        <taxon>Chloroflexineae</taxon>
        <taxon>Oscillochloridaceae</taxon>
        <taxon>Candidatus Viridilinea</taxon>
    </lineage>
</organism>
<keyword evidence="2" id="KW-0489">Methyltransferase</keyword>
<dbReference type="EMBL" id="RSAS01000243">
    <property type="protein sequence ID" value="RRR74739.1"/>
    <property type="molecule type" value="Genomic_DNA"/>
</dbReference>
<dbReference type="GO" id="GO:0007059">
    <property type="term" value="P:chromosome segregation"/>
    <property type="evidence" value="ECO:0007669"/>
    <property type="project" value="TreeGrafter"/>
</dbReference>
<evidence type="ECO:0000313" key="3">
    <source>
        <dbReference type="Proteomes" id="UP000280307"/>
    </source>
</evidence>
<dbReference type="PANTHER" id="PTHR33375">
    <property type="entry name" value="CHROMOSOME-PARTITIONING PROTEIN PARB-RELATED"/>
    <property type="match status" value="1"/>
</dbReference>
<keyword evidence="2" id="KW-0808">Transferase</keyword>